<evidence type="ECO:0000313" key="3">
    <source>
        <dbReference type="EMBL" id="ESN98733.1"/>
    </source>
</evidence>
<keyword evidence="5" id="KW-1185">Reference proteome</keyword>
<dbReference type="CTD" id="20199471"/>
<feature type="domain" description="J" evidence="2">
    <location>
        <begin position="49"/>
        <end position="113"/>
    </location>
</feature>
<organism evidence="4 5">
    <name type="scientific">Helobdella robusta</name>
    <name type="common">Californian leech</name>
    <dbReference type="NCBI Taxonomy" id="6412"/>
    <lineage>
        <taxon>Eukaryota</taxon>
        <taxon>Metazoa</taxon>
        <taxon>Spiralia</taxon>
        <taxon>Lophotrochozoa</taxon>
        <taxon>Annelida</taxon>
        <taxon>Clitellata</taxon>
        <taxon>Hirudinea</taxon>
        <taxon>Rhynchobdellida</taxon>
        <taxon>Glossiphoniidae</taxon>
        <taxon>Helobdella</taxon>
    </lineage>
</organism>
<dbReference type="EMBL" id="KB097143">
    <property type="protein sequence ID" value="ESN98733.1"/>
    <property type="molecule type" value="Genomic_DNA"/>
</dbReference>
<keyword evidence="1" id="KW-0472">Membrane</keyword>
<dbReference type="InterPro" id="IPR001623">
    <property type="entry name" value="DnaJ_domain"/>
</dbReference>
<gene>
    <name evidence="4" type="primary">20199471</name>
    <name evidence="3" type="ORF">HELRODRAFT_162184</name>
</gene>
<dbReference type="PROSITE" id="PS50076">
    <property type="entry name" value="DNAJ_2"/>
    <property type="match status" value="1"/>
</dbReference>
<reference evidence="5" key="1">
    <citation type="submission" date="2012-12" db="EMBL/GenBank/DDBJ databases">
        <authorList>
            <person name="Hellsten U."/>
            <person name="Grimwood J."/>
            <person name="Chapman J.A."/>
            <person name="Shapiro H."/>
            <person name="Aerts A."/>
            <person name="Otillar R.P."/>
            <person name="Terry A.Y."/>
            <person name="Boore J.L."/>
            <person name="Simakov O."/>
            <person name="Marletaz F."/>
            <person name="Cho S.-J."/>
            <person name="Edsinger-Gonzales E."/>
            <person name="Havlak P."/>
            <person name="Kuo D.-H."/>
            <person name="Larsson T."/>
            <person name="Lv J."/>
            <person name="Arendt D."/>
            <person name="Savage R."/>
            <person name="Osoegawa K."/>
            <person name="de Jong P."/>
            <person name="Lindberg D.R."/>
            <person name="Seaver E.C."/>
            <person name="Weisblat D.A."/>
            <person name="Putnam N.H."/>
            <person name="Grigoriev I.V."/>
            <person name="Rokhsar D.S."/>
        </authorList>
    </citation>
    <scope>NUCLEOTIDE SEQUENCE</scope>
</reference>
<protein>
    <recommendedName>
        <fullName evidence="2">J domain-containing protein</fullName>
    </recommendedName>
</protein>
<dbReference type="InterPro" id="IPR036869">
    <property type="entry name" value="J_dom_sf"/>
</dbReference>
<dbReference type="OrthoDB" id="552049at2759"/>
<name>T1ESC1_HELRO</name>
<evidence type="ECO:0000259" key="2">
    <source>
        <dbReference type="PROSITE" id="PS50076"/>
    </source>
</evidence>
<dbReference type="EnsemblMetazoa" id="HelroT162184">
    <property type="protein sequence ID" value="HelroP162184"/>
    <property type="gene ID" value="HelroG162184"/>
</dbReference>
<proteinExistence type="predicted"/>
<reference evidence="4" key="3">
    <citation type="submission" date="2015-06" db="UniProtKB">
        <authorList>
            <consortium name="EnsemblMetazoa"/>
        </authorList>
    </citation>
    <scope>IDENTIFICATION</scope>
</reference>
<dbReference type="KEGG" id="hro:HELRODRAFT_162184"/>
<accession>T1ESC1</accession>
<reference evidence="3 5" key="2">
    <citation type="journal article" date="2013" name="Nature">
        <title>Insights into bilaterian evolution from three spiralian genomes.</title>
        <authorList>
            <person name="Simakov O."/>
            <person name="Marletaz F."/>
            <person name="Cho S.J."/>
            <person name="Edsinger-Gonzales E."/>
            <person name="Havlak P."/>
            <person name="Hellsten U."/>
            <person name="Kuo D.H."/>
            <person name="Larsson T."/>
            <person name="Lv J."/>
            <person name="Arendt D."/>
            <person name="Savage R."/>
            <person name="Osoegawa K."/>
            <person name="de Jong P."/>
            <person name="Grimwood J."/>
            <person name="Chapman J.A."/>
            <person name="Shapiro H."/>
            <person name="Aerts A."/>
            <person name="Otillar R.P."/>
            <person name="Terry A.Y."/>
            <person name="Boore J.L."/>
            <person name="Grigoriev I.V."/>
            <person name="Lindberg D.R."/>
            <person name="Seaver E.C."/>
            <person name="Weisblat D.A."/>
            <person name="Putnam N.H."/>
            <person name="Rokhsar D.S."/>
        </authorList>
    </citation>
    <scope>NUCLEOTIDE SEQUENCE</scope>
</reference>
<dbReference type="Gene3D" id="1.10.287.110">
    <property type="entry name" value="DnaJ domain"/>
    <property type="match status" value="1"/>
</dbReference>
<dbReference type="EMBL" id="AMQM01001049">
    <property type="status" value="NOT_ANNOTATED_CDS"/>
    <property type="molecule type" value="Genomic_DNA"/>
</dbReference>
<dbReference type="InParanoid" id="T1ESC1"/>
<dbReference type="HOGENOM" id="CLU_1788952_0_0_1"/>
<dbReference type="Proteomes" id="UP000015101">
    <property type="component" value="Unassembled WGS sequence"/>
</dbReference>
<dbReference type="SUPFAM" id="SSF46565">
    <property type="entry name" value="Chaperone J-domain"/>
    <property type="match status" value="1"/>
</dbReference>
<dbReference type="AlphaFoldDB" id="T1ESC1"/>
<evidence type="ECO:0000313" key="5">
    <source>
        <dbReference type="Proteomes" id="UP000015101"/>
    </source>
</evidence>
<dbReference type="GeneID" id="20199471"/>
<keyword evidence="1" id="KW-1133">Transmembrane helix</keyword>
<dbReference type="CDD" id="cd06257">
    <property type="entry name" value="DnaJ"/>
    <property type="match status" value="1"/>
</dbReference>
<dbReference type="RefSeq" id="XP_009022714.1">
    <property type="nucleotide sequence ID" value="XM_009024466.1"/>
</dbReference>
<keyword evidence="1" id="KW-0812">Transmembrane</keyword>
<sequence length="145" mass="16938">MYLHTMNKIVDFVKRYKVTFVCIPSLVLLHYGWYRLQFNTNFYSRQIRNHYEILGISEDASAKDIKDAFLKLSKQLVSGIEHQKQGSVFVRLAVAFINSYSKYKLKKHFDNVDAKNIKLYEEIVKNAKDRSNISSDVDTFTSRGS</sequence>
<evidence type="ECO:0000256" key="1">
    <source>
        <dbReference type="SAM" id="Phobius"/>
    </source>
</evidence>
<evidence type="ECO:0000313" key="4">
    <source>
        <dbReference type="EnsemblMetazoa" id="HelroP162184"/>
    </source>
</evidence>
<feature type="transmembrane region" description="Helical" evidence="1">
    <location>
        <begin position="16"/>
        <end position="34"/>
    </location>
</feature>